<comment type="caution">
    <text evidence="7">The sequence shown here is derived from an EMBL/GenBank/DDBJ whole genome shotgun (WGS) entry which is preliminary data.</text>
</comment>
<feature type="transmembrane region" description="Helical" evidence="6">
    <location>
        <begin position="304"/>
        <end position="324"/>
    </location>
</feature>
<keyword evidence="5 6" id="KW-0472">Membrane</keyword>
<proteinExistence type="predicted"/>
<dbReference type="InterPro" id="IPR005495">
    <property type="entry name" value="LptG/LptF_permease"/>
</dbReference>
<evidence type="ECO:0000256" key="5">
    <source>
        <dbReference type="ARBA" id="ARBA00023136"/>
    </source>
</evidence>
<dbReference type="PANTHER" id="PTHR33529">
    <property type="entry name" value="SLR0882 PROTEIN-RELATED"/>
    <property type="match status" value="1"/>
</dbReference>
<feature type="transmembrane region" description="Helical" evidence="6">
    <location>
        <begin position="12"/>
        <end position="32"/>
    </location>
</feature>
<sequence length="364" mass="39462">MRLHFYFARKFAKSFFGLSAVFILLTTLIDLVEQLRRLGDTSASFGQVVELTLLNAPDGFYTIMPLVMILATVVLYLGLARSSELVVLRASGRSALTSLIAPVIVAAAIGMVAISVLNPIVAATSKQFSQLYEFYSTGTEEVLSISSEGLWLRQADAEGQTVIRAARANPQATVLYDVSFISYGMTGPIRRIEAQSATLGAGNWRLTDATVWPLTAGINPEAQVQNHTELTLSSSLTKERILEGFGKPSAISIWNLPAHIDQLSQAGFSPRRHAVWFQMELAKPVFLIAMVLVAAAFTMRHVRFGKTGVSVLSAVMLGFGLYYVRNFAQILGENGQIPVVLAAWAPPVASVMLGLGILLHMEDG</sequence>
<comment type="subcellular location">
    <subcellularLocation>
        <location evidence="1">Cell membrane</location>
        <topology evidence="1">Multi-pass membrane protein</topology>
    </subcellularLocation>
</comment>
<dbReference type="GO" id="GO:0043190">
    <property type="term" value="C:ATP-binding cassette (ABC) transporter complex"/>
    <property type="evidence" value="ECO:0007669"/>
    <property type="project" value="InterPro"/>
</dbReference>
<reference evidence="7 8" key="1">
    <citation type="submission" date="2018-05" db="EMBL/GenBank/DDBJ databases">
        <title>Oceanovita maritima gen. nov., sp. nov., a marine bacterium in the family Rhodobacteraceae isolated from surface seawater of Lundu port Xiamen, China.</title>
        <authorList>
            <person name="Hetharua B.H."/>
            <person name="Min D."/>
            <person name="Liao H."/>
            <person name="Tian Y."/>
        </authorList>
    </citation>
    <scope>NUCLEOTIDE SEQUENCE [LARGE SCALE GENOMIC DNA]</scope>
    <source>
        <strain evidence="7 8">FSX-11</strain>
    </source>
</reference>
<evidence type="ECO:0000313" key="8">
    <source>
        <dbReference type="Proteomes" id="UP000248012"/>
    </source>
</evidence>
<feature type="transmembrane region" description="Helical" evidence="6">
    <location>
        <begin position="99"/>
        <end position="121"/>
    </location>
</feature>
<evidence type="ECO:0000256" key="1">
    <source>
        <dbReference type="ARBA" id="ARBA00004651"/>
    </source>
</evidence>
<evidence type="ECO:0000256" key="6">
    <source>
        <dbReference type="SAM" id="Phobius"/>
    </source>
</evidence>
<feature type="transmembrane region" description="Helical" evidence="6">
    <location>
        <begin position="59"/>
        <end position="79"/>
    </location>
</feature>
<feature type="transmembrane region" description="Helical" evidence="6">
    <location>
        <begin position="336"/>
        <end position="359"/>
    </location>
</feature>
<keyword evidence="3 6" id="KW-0812">Transmembrane</keyword>
<dbReference type="RefSeq" id="WP_110794175.1">
    <property type="nucleotide sequence ID" value="NZ_KZ826481.1"/>
</dbReference>
<evidence type="ECO:0000256" key="3">
    <source>
        <dbReference type="ARBA" id="ARBA00022692"/>
    </source>
</evidence>
<dbReference type="GO" id="GO:0055085">
    <property type="term" value="P:transmembrane transport"/>
    <property type="evidence" value="ECO:0007669"/>
    <property type="project" value="InterPro"/>
</dbReference>
<dbReference type="EMBL" id="QFVT01000001">
    <property type="protein sequence ID" value="PYC49338.1"/>
    <property type="molecule type" value="Genomic_DNA"/>
</dbReference>
<keyword evidence="8" id="KW-1185">Reference proteome</keyword>
<protein>
    <submittedName>
        <fullName evidence="7">LPS export ABC transporter permease LptG</fullName>
    </submittedName>
</protein>
<evidence type="ECO:0000313" key="7">
    <source>
        <dbReference type="EMBL" id="PYC49338.1"/>
    </source>
</evidence>
<dbReference type="AlphaFoldDB" id="A0A2V4MYD8"/>
<dbReference type="PANTHER" id="PTHR33529:SF2">
    <property type="entry name" value="LIPOPOLYSACCHARIDE EXPORT SYSTEM PERMEASE PROTEIN LPTG"/>
    <property type="match status" value="1"/>
</dbReference>
<feature type="transmembrane region" description="Helical" evidence="6">
    <location>
        <begin position="275"/>
        <end position="297"/>
    </location>
</feature>
<dbReference type="OrthoDB" id="9798468at2"/>
<dbReference type="Pfam" id="PF03739">
    <property type="entry name" value="LptF_LptG"/>
    <property type="match status" value="1"/>
</dbReference>
<dbReference type="InterPro" id="IPR030923">
    <property type="entry name" value="LptG"/>
</dbReference>
<keyword evidence="2" id="KW-1003">Cell membrane</keyword>
<dbReference type="NCBIfam" id="TIGR04408">
    <property type="entry name" value="LptG_lptG"/>
    <property type="match status" value="1"/>
</dbReference>
<name>A0A2V4MYD8_9RHOB</name>
<evidence type="ECO:0000256" key="2">
    <source>
        <dbReference type="ARBA" id="ARBA00022475"/>
    </source>
</evidence>
<dbReference type="GO" id="GO:0015920">
    <property type="term" value="P:lipopolysaccharide transport"/>
    <property type="evidence" value="ECO:0007669"/>
    <property type="project" value="TreeGrafter"/>
</dbReference>
<gene>
    <name evidence="7" type="primary">lptG</name>
    <name evidence="7" type="ORF">DI396_00205</name>
</gene>
<organism evidence="7 8">
    <name type="scientific">Litorivita pollutaquae</name>
    <dbReference type="NCBI Taxonomy" id="2200892"/>
    <lineage>
        <taxon>Bacteria</taxon>
        <taxon>Pseudomonadati</taxon>
        <taxon>Pseudomonadota</taxon>
        <taxon>Alphaproteobacteria</taxon>
        <taxon>Rhodobacterales</taxon>
        <taxon>Paracoccaceae</taxon>
        <taxon>Litorivita</taxon>
    </lineage>
</organism>
<accession>A0A2V4MYD8</accession>
<evidence type="ECO:0000256" key="4">
    <source>
        <dbReference type="ARBA" id="ARBA00022989"/>
    </source>
</evidence>
<keyword evidence="4 6" id="KW-1133">Transmembrane helix</keyword>
<dbReference type="Proteomes" id="UP000248012">
    <property type="component" value="Unassembled WGS sequence"/>
</dbReference>